<dbReference type="GO" id="GO:0016791">
    <property type="term" value="F:phosphatase activity"/>
    <property type="evidence" value="ECO:0007669"/>
    <property type="project" value="TreeGrafter"/>
</dbReference>
<sequence length="665" mass="73966">MQLYSLRSKFILVILVISAVIGLATLFAFDTSISRIIAEMALRFGTKQALLEKNKIISLINREVALAQKMADDVSVKQWAAHEESPSLRREALTELESYRRFFHDKSFFVALKKTGHYYLYNEHDGNGRVEMVQLDPAQGHDRWFFDGLRTIDGCALNLDYNATLKEAKVWFNAVMRDDRGNKTGICGGGINVSDFLKETVYSSEKGLSTILIDRNGVIEAHRDRSIVEHNANVRDPAQKLTIYRLLDRPAHRAELKDAIQSLVAGKDEVRAFPAVVHGKKYLLAVSYLQGIGWFNVVLVDVSSVISMKAFFPIIAIMTLSLLFVIVTIVLLMNRMVLAPLSRLSSASGEIAAGRYDLALPVPGRDELGELTRSFNTMSSTILDHTNNLEAKVKARTDELSAAYRMLESSQQRLLESIRYACIIQSGILPSREALQRTLGEHFVLYRPLDLVGGDFYFLREYPEHYLLAVIDCTGHGVPGAFITMTVNAVLSHVVDAVCCDDPAAILGELNRGVRGSLEMREVDAGLDIGICLVRRQTGELVYAAAGLPLHLVSGGTVRQIRGDRQRVGYKGSRLDYRYTNHRMLLAPGDCCYLTTDGLLDEPGGAKGFGFGTQRLQSVLAANAHLPLEAQVAQLEQTLNEFRGMYAQRDDITTLGFRYQPDPGR</sequence>
<dbReference type="Gene3D" id="6.10.340.10">
    <property type="match status" value="1"/>
</dbReference>
<dbReference type="SUPFAM" id="SSF158472">
    <property type="entry name" value="HAMP domain-like"/>
    <property type="match status" value="1"/>
</dbReference>
<dbReference type="CDD" id="cd06225">
    <property type="entry name" value="HAMP"/>
    <property type="match status" value="1"/>
</dbReference>
<dbReference type="PROSITE" id="PS50885">
    <property type="entry name" value="HAMP"/>
    <property type="match status" value="1"/>
</dbReference>
<name>A0A8J7JF32_9BACT</name>
<reference evidence="4" key="1">
    <citation type="submission" date="2020-12" db="EMBL/GenBank/DDBJ databases">
        <title>Geomonas sp. Red875, isolated from river sediment.</title>
        <authorList>
            <person name="Xu Z."/>
            <person name="Zhang Z."/>
            <person name="Masuda Y."/>
            <person name="Itoh H."/>
            <person name="Senoo K."/>
        </authorList>
    </citation>
    <scope>NUCLEOTIDE SEQUENCE</scope>
    <source>
        <strain evidence="4">Red875</strain>
    </source>
</reference>
<evidence type="ECO:0000313" key="5">
    <source>
        <dbReference type="Proteomes" id="UP000636888"/>
    </source>
</evidence>
<feature type="domain" description="HAMP" evidence="3">
    <location>
        <begin position="335"/>
        <end position="387"/>
    </location>
</feature>
<keyword evidence="5" id="KW-1185">Reference proteome</keyword>
<dbReference type="EMBL" id="JAEMHM010000014">
    <property type="protein sequence ID" value="MBJ6726443.1"/>
    <property type="molecule type" value="Genomic_DNA"/>
</dbReference>
<protein>
    <submittedName>
        <fullName evidence="4">SpoIIE family protein phosphatase</fullName>
    </submittedName>
</protein>
<keyword evidence="2" id="KW-0472">Membrane</keyword>
<dbReference type="Gene3D" id="3.30.450.20">
    <property type="entry name" value="PAS domain"/>
    <property type="match status" value="1"/>
</dbReference>
<evidence type="ECO:0000256" key="2">
    <source>
        <dbReference type="SAM" id="Phobius"/>
    </source>
</evidence>
<accession>A0A8J7JF32</accession>
<comment type="caution">
    <text evidence="4">The sequence shown here is derived from an EMBL/GenBank/DDBJ whole genome shotgun (WGS) entry which is preliminary data.</text>
</comment>
<dbReference type="InterPro" id="IPR003660">
    <property type="entry name" value="HAMP_dom"/>
</dbReference>
<proteinExistence type="predicted"/>
<dbReference type="InterPro" id="IPR036457">
    <property type="entry name" value="PPM-type-like_dom_sf"/>
</dbReference>
<feature type="transmembrane region" description="Helical" evidence="2">
    <location>
        <begin position="310"/>
        <end position="333"/>
    </location>
</feature>
<dbReference type="GO" id="GO:0007165">
    <property type="term" value="P:signal transduction"/>
    <property type="evidence" value="ECO:0007669"/>
    <property type="project" value="InterPro"/>
</dbReference>
<dbReference type="Pfam" id="PF07228">
    <property type="entry name" value="SpoIIE"/>
    <property type="match status" value="1"/>
</dbReference>
<evidence type="ECO:0000259" key="3">
    <source>
        <dbReference type="PROSITE" id="PS50885"/>
    </source>
</evidence>
<dbReference type="Proteomes" id="UP000636888">
    <property type="component" value="Unassembled WGS sequence"/>
</dbReference>
<dbReference type="RefSeq" id="WP_199385359.1">
    <property type="nucleotide sequence ID" value="NZ_JAEMHM010000014.1"/>
</dbReference>
<dbReference type="Pfam" id="PF00672">
    <property type="entry name" value="HAMP"/>
    <property type="match status" value="1"/>
</dbReference>
<evidence type="ECO:0000313" key="4">
    <source>
        <dbReference type="EMBL" id="MBJ6726443.1"/>
    </source>
</evidence>
<keyword evidence="1" id="KW-0378">Hydrolase</keyword>
<keyword evidence="2" id="KW-0812">Transmembrane</keyword>
<dbReference type="SMART" id="SM00331">
    <property type="entry name" value="PP2C_SIG"/>
    <property type="match status" value="1"/>
</dbReference>
<keyword evidence="2" id="KW-1133">Transmembrane helix</keyword>
<evidence type="ECO:0000256" key="1">
    <source>
        <dbReference type="ARBA" id="ARBA00022801"/>
    </source>
</evidence>
<organism evidence="4 5">
    <name type="scientific">Geomesophilobacter sediminis</name>
    <dbReference type="NCBI Taxonomy" id="2798584"/>
    <lineage>
        <taxon>Bacteria</taxon>
        <taxon>Pseudomonadati</taxon>
        <taxon>Thermodesulfobacteriota</taxon>
        <taxon>Desulfuromonadia</taxon>
        <taxon>Geobacterales</taxon>
        <taxon>Geobacteraceae</taxon>
        <taxon>Geomesophilobacter</taxon>
    </lineage>
</organism>
<dbReference type="SMART" id="SM00304">
    <property type="entry name" value="HAMP"/>
    <property type="match status" value="1"/>
</dbReference>
<dbReference type="InterPro" id="IPR052016">
    <property type="entry name" value="Bact_Sigma-Reg"/>
</dbReference>
<dbReference type="AlphaFoldDB" id="A0A8J7JF32"/>
<dbReference type="PANTHER" id="PTHR43156:SF9">
    <property type="entry name" value="HAMP DOMAIN-CONTAINING PROTEIN"/>
    <property type="match status" value="1"/>
</dbReference>
<gene>
    <name evidence="4" type="ORF">JFN93_17165</name>
</gene>
<dbReference type="GO" id="GO:0016020">
    <property type="term" value="C:membrane"/>
    <property type="evidence" value="ECO:0007669"/>
    <property type="project" value="InterPro"/>
</dbReference>
<dbReference type="InterPro" id="IPR001932">
    <property type="entry name" value="PPM-type_phosphatase-like_dom"/>
</dbReference>
<dbReference type="Gene3D" id="3.60.40.10">
    <property type="entry name" value="PPM-type phosphatase domain"/>
    <property type="match status" value="1"/>
</dbReference>
<dbReference type="PANTHER" id="PTHR43156">
    <property type="entry name" value="STAGE II SPORULATION PROTEIN E-RELATED"/>
    <property type="match status" value="1"/>
</dbReference>